<dbReference type="PANTHER" id="PTHR37745:SF1">
    <property type="entry name" value="EXPRESSED PROTEIN"/>
    <property type="match status" value="1"/>
</dbReference>
<sequence>MGLHPTDKSHSDDVLVGDNDLANWSNHHHERIYGDGKETELIEDDEDSFGRTLGEVVSWGTISERSAEWLKCDFDHKSILDCEDTKLTKPIRHNEAIVSDVGLGCVDSFYQDNSKWYDSPCALGTSADCEDTGFHHGEIL</sequence>
<dbReference type="AlphaFoldDB" id="A0A396GIJ0"/>
<evidence type="ECO:0000313" key="1">
    <source>
        <dbReference type="EMBL" id="RHN40158.1"/>
    </source>
</evidence>
<dbReference type="PANTHER" id="PTHR37745">
    <property type="entry name" value="EXPRESSED PROTEIN"/>
    <property type="match status" value="1"/>
</dbReference>
<dbReference type="Proteomes" id="UP000265566">
    <property type="component" value="Chromosome 8"/>
</dbReference>
<gene>
    <name evidence="1" type="ORF">MtrunA17_Chr8g0351731</name>
</gene>
<name>A0A396GIJ0_MEDTR</name>
<proteinExistence type="predicted"/>
<protein>
    <submittedName>
        <fullName evidence="1">Uncharacterized protein</fullName>
    </submittedName>
</protein>
<dbReference type="Gramene" id="rna46272">
    <property type="protein sequence ID" value="RHN40158.1"/>
    <property type="gene ID" value="gene46272"/>
</dbReference>
<dbReference type="EMBL" id="PSQE01000008">
    <property type="protein sequence ID" value="RHN40158.1"/>
    <property type="molecule type" value="Genomic_DNA"/>
</dbReference>
<comment type="caution">
    <text evidence="1">The sequence shown here is derived from an EMBL/GenBank/DDBJ whole genome shotgun (WGS) entry which is preliminary data.</text>
</comment>
<reference evidence="1" key="1">
    <citation type="journal article" date="2018" name="Nat. Plants">
        <title>Whole-genome landscape of Medicago truncatula symbiotic genes.</title>
        <authorList>
            <person name="Pecrix Y."/>
            <person name="Gamas P."/>
            <person name="Carrere S."/>
        </authorList>
    </citation>
    <scope>NUCLEOTIDE SEQUENCE</scope>
    <source>
        <tissue evidence="1">Leaves</tissue>
    </source>
</reference>
<accession>A0A396GIJ0</accession>
<organism evidence="1">
    <name type="scientific">Medicago truncatula</name>
    <name type="common">Barrel medic</name>
    <name type="synonym">Medicago tribuloides</name>
    <dbReference type="NCBI Taxonomy" id="3880"/>
    <lineage>
        <taxon>Eukaryota</taxon>
        <taxon>Viridiplantae</taxon>
        <taxon>Streptophyta</taxon>
        <taxon>Embryophyta</taxon>
        <taxon>Tracheophyta</taxon>
        <taxon>Spermatophyta</taxon>
        <taxon>Magnoliopsida</taxon>
        <taxon>eudicotyledons</taxon>
        <taxon>Gunneridae</taxon>
        <taxon>Pentapetalae</taxon>
        <taxon>rosids</taxon>
        <taxon>fabids</taxon>
        <taxon>Fabales</taxon>
        <taxon>Fabaceae</taxon>
        <taxon>Papilionoideae</taxon>
        <taxon>50 kb inversion clade</taxon>
        <taxon>NPAAA clade</taxon>
        <taxon>Hologalegina</taxon>
        <taxon>IRL clade</taxon>
        <taxon>Trifolieae</taxon>
        <taxon>Medicago</taxon>
    </lineage>
</organism>